<name>W1NT11_AMBTC</name>
<accession>W1NT11</accession>
<dbReference type="eggNOG" id="KOG1835">
    <property type="taxonomic scope" value="Eukaryota"/>
</dbReference>
<dbReference type="HOGENOM" id="CLU_2253761_0_0_1"/>
<dbReference type="STRING" id="13333.W1NT11"/>
<proteinExistence type="predicted"/>
<dbReference type="Gramene" id="ERN00332">
    <property type="protein sequence ID" value="ERN00332"/>
    <property type="gene ID" value="AMTR_s00104p00038340"/>
</dbReference>
<dbReference type="Proteomes" id="UP000017836">
    <property type="component" value="Unassembled WGS sequence"/>
</dbReference>
<organism evidence="1 2">
    <name type="scientific">Amborella trichopoda</name>
    <dbReference type="NCBI Taxonomy" id="13333"/>
    <lineage>
        <taxon>Eukaryota</taxon>
        <taxon>Viridiplantae</taxon>
        <taxon>Streptophyta</taxon>
        <taxon>Embryophyta</taxon>
        <taxon>Tracheophyta</taxon>
        <taxon>Spermatophyta</taxon>
        <taxon>Magnoliopsida</taxon>
        <taxon>Amborellales</taxon>
        <taxon>Amborellaceae</taxon>
        <taxon>Amborella</taxon>
    </lineage>
</organism>
<gene>
    <name evidence="1" type="ORF">AMTR_s00104p00038340</name>
</gene>
<evidence type="ECO:0000313" key="2">
    <source>
        <dbReference type="Proteomes" id="UP000017836"/>
    </source>
</evidence>
<evidence type="ECO:0000313" key="1">
    <source>
        <dbReference type="EMBL" id="ERN00332.1"/>
    </source>
</evidence>
<protein>
    <submittedName>
        <fullName evidence="1">Uncharacterized protein</fullName>
    </submittedName>
</protein>
<reference evidence="2" key="1">
    <citation type="journal article" date="2013" name="Science">
        <title>The Amborella genome and the evolution of flowering plants.</title>
        <authorList>
            <consortium name="Amborella Genome Project"/>
        </authorList>
    </citation>
    <scope>NUCLEOTIDE SEQUENCE [LARGE SCALE GENOMIC DNA]</scope>
</reference>
<keyword evidence="2" id="KW-1185">Reference proteome</keyword>
<dbReference type="EMBL" id="KI394907">
    <property type="protein sequence ID" value="ERN00332.1"/>
    <property type="molecule type" value="Genomic_DNA"/>
</dbReference>
<dbReference type="AlphaFoldDB" id="W1NT11"/>
<sequence length="104" mass="11941">MLGGTQAAKGFCYVESEVRNKIVREVIDFIKAHQWLFDQVLRVDISQADELTLELIDLIVSILSKVWPYEEQDDLGFVPSLFGMMRVLFSLDANLFNVLAYQEP</sequence>